<dbReference type="Gene3D" id="3.40.50.300">
    <property type="entry name" value="P-loop containing nucleotide triphosphate hydrolases"/>
    <property type="match status" value="1"/>
</dbReference>
<dbReference type="InterPro" id="IPR052705">
    <property type="entry name" value="Gliding_Motility_GTPase"/>
</dbReference>
<feature type="region of interest" description="Disordered" evidence="1">
    <location>
        <begin position="274"/>
        <end position="312"/>
    </location>
</feature>
<sequence>MASVNPHTRELVFKLVFYGPGLGGKTTTLQYIHAATKPEHRGKMVSLATPTDRTLYFDFLPIRVPRVRGMAVRLQLFTVPGQVYYAATRKLVLSGADAVVFVADSQSGRLDTNKESLEDLHTNLAEHNRSLAEVPHTFHWNKRDLSDLVPIEELERRFNLLGAPSLGTVATKGEGVFEGLERITRLLLKTYENDPKVRVEAGDAPPASRDDEPRLSEDGIARAIRSMEARSDARPDSRPDSRPGSRPEGRAAGDPPTKISAVVPDAVATNGEARNGERIASSPPIPSAAAVPSVAHSSHVSPSSRASAGTTAVSAGISPGIVASDVAERVPSSPPEARQSGGFPRFSGEHVVSAPAPEARNSDVPASNGTETRALVPFSLSELWPASDRDGVRQAEAMIAARDAVNAILACDVLVTRVLASAAGLVGTLDAPRDPAVVALLLGLDGARYLQFRTAVRAARHREQVTMKDALECYLFSLEARRARELLRR</sequence>
<dbReference type="STRING" id="1391654.AKJ09_08515"/>
<accession>A0A0K1Q869</accession>
<dbReference type="PANTHER" id="PTHR42708">
    <property type="entry name" value="ATP/GTP-BINDING PROTEIN-RELATED"/>
    <property type="match status" value="1"/>
</dbReference>
<gene>
    <name evidence="2" type="ORF">AKJ09_08515</name>
</gene>
<protein>
    <submittedName>
        <fullName evidence="2">Gliding motility protein MglA</fullName>
    </submittedName>
</protein>
<organism evidence="2 3">
    <name type="scientific">Labilithrix luteola</name>
    <dbReference type="NCBI Taxonomy" id="1391654"/>
    <lineage>
        <taxon>Bacteria</taxon>
        <taxon>Pseudomonadati</taxon>
        <taxon>Myxococcota</taxon>
        <taxon>Polyangia</taxon>
        <taxon>Polyangiales</taxon>
        <taxon>Labilitrichaceae</taxon>
        <taxon>Labilithrix</taxon>
    </lineage>
</organism>
<dbReference type="PANTHER" id="PTHR42708:SF1">
    <property type="entry name" value="GLIDING MOTILITY PROTEIN MGLA"/>
    <property type="match status" value="1"/>
</dbReference>
<dbReference type="AlphaFoldDB" id="A0A0K1Q869"/>
<dbReference type="CDD" id="cd00882">
    <property type="entry name" value="Ras_like_GTPase"/>
    <property type="match status" value="1"/>
</dbReference>
<dbReference type="InterPro" id="IPR027417">
    <property type="entry name" value="P-loop_NTPase"/>
</dbReference>
<dbReference type="KEGG" id="llu:AKJ09_08515"/>
<feature type="compositionally biased region" description="Basic and acidic residues" evidence="1">
    <location>
        <begin position="208"/>
        <end position="251"/>
    </location>
</feature>
<name>A0A0K1Q869_9BACT</name>
<feature type="region of interest" description="Disordered" evidence="1">
    <location>
        <begin position="326"/>
        <end position="349"/>
    </location>
</feature>
<evidence type="ECO:0000313" key="3">
    <source>
        <dbReference type="Proteomes" id="UP000064967"/>
    </source>
</evidence>
<dbReference type="Proteomes" id="UP000064967">
    <property type="component" value="Chromosome"/>
</dbReference>
<dbReference type="SUPFAM" id="SSF52540">
    <property type="entry name" value="P-loop containing nucleoside triphosphate hydrolases"/>
    <property type="match status" value="1"/>
</dbReference>
<dbReference type="PATRIC" id="fig|1391654.3.peg.8628"/>
<keyword evidence="3" id="KW-1185">Reference proteome</keyword>
<dbReference type="RefSeq" id="WP_146652872.1">
    <property type="nucleotide sequence ID" value="NZ_CP012333.1"/>
</dbReference>
<feature type="compositionally biased region" description="Low complexity" evidence="1">
    <location>
        <begin position="278"/>
        <end position="308"/>
    </location>
</feature>
<reference evidence="2 3" key="1">
    <citation type="submission" date="2015-08" db="EMBL/GenBank/DDBJ databases">
        <authorList>
            <person name="Babu N.S."/>
            <person name="Beckwith C.J."/>
            <person name="Beseler K.G."/>
            <person name="Brison A."/>
            <person name="Carone J.V."/>
            <person name="Caskin T.P."/>
            <person name="Diamond M."/>
            <person name="Durham M.E."/>
            <person name="Foxe J.M."/>
            <person name="Go M."/>
            <person name="Henderson B.A."/>
            <person name="Jones I.B."/>
            <person name="McGettigan J.A."/>
            <person name="Micheletti S.J."/>
            <person name="Nasrallah M.E."/>
            <person name="Ortiz D."/>
            <person name="Piller C.R."/>
            <person name="Privatt S.R."/>
            <person name="Schneider S.L."/>
            <person name="Sharp S."/>
            <person name="Smith T.C."/>
            <person name="Stanton J.D."/>
            <person name="Ullery H.E."/>
            <person name="Wilson R.J."/>
            <person name="Serrano M.G."/>
            <person name="Buck G."/>
            <person name="Lee V."/>
            <person name="Wang Y."/>
            <person name="Carvalho R."/>
            <person name="Voegtly L."/>
            <person name="Shi R."/>
            <person name="Duckworth R."/>
            <person name="Johnson A."/>
            <person name="Loviza R."/>
            <person name="Walstead R."/>
            <person name="Shah Z."/>
            <person name="Kiflezghi M."/>
            <person name="Wade K."/>
            <person name="Ball S.L."/>
            <person name="Bradley K.W."/>
            <person name="Asai D.J."/>
            <person name="Bowman C.A."/>
            <person name="Russell D.A."/>
            <person name="Pope W.H."/>
            <person name="Jacobs-Sera D."/>
            <person name="Hendrix R.W."/>
            <person name="Hatfull G.F."/>
        </authorList>
    </citation>
    <scope>NUCLEOTIDE SEQUENCE [LARGE SCALE GENOMIC DNA]</scope>
    <source>
        <strain evidence="2 3">DSM 27648</strain>
    </source>
</reference>
<dbReference type="OrthoDB" id="5494968at2"/>
<feature type="region of interest" description="Disordered" evidence="1">
    <location>
        <begin position="197"/>
        <end position="262"/>
    </location>
</feature>
<evidence type="ECO:0000256" key="1">
    <source>
        <dbReference type="SAM" id="MobiDB-lite"/>
    </source>
</evidence>
<dbReference type="EMBL" id="CP012333">
    <property type="protein sequence ID" value="AKV01852.1"/>
    <property type="molecule type" value="Genomic_DNA"/>
</dbReference>
<proteinExistence type="predicted"/>
<evidence type="ECO:0000313" key="2">
    <source>
        <dbReference type="EMBL" id="AKV01852.1"/>
    </source>
</evidence>